<dbReference type="InterPro" id="IPR050463">
    <property type="entry name" value="Gfo/Idh/MocA_oxidrdct_glycsds"/>
</dbReference>
<evidence type="ECO:0000313" key="4">
    <source>
        <dbReference type="EMBL" id="OGG55941.1"/>
    </source>
</evidence>
<dbReference type="EMBL" id="MFKF01000055">
    <property type="protein sequence ID" value="OGG55941.1"/>
    <property type="molecule type" value="Genomic_DNA"/>
</dbReference>
<evidence type="ECO:0000313" key="5">
    <source>
        <dbReference type="Proteomes" id="UP000178606"/>
    </source>
</evidence>
<comment type="caution">
    <text evidence="4">The sequence shown here is derived from an EMBL/GenBank/DDBJ whole genome shotgun (WGS) entry which is preliminary data.</text>
</comment>
<dbReference type="PANTHER" id="PTHR43818:SF11">
    <property type="entry name" value="BCDNA.GH03377"/>
    <property type="match status" value="1"/>
</dbReference>
<name>A0A1F6D3Q9_HANXR</name>
<feature type="domain" description="Gfo/Idh/MocA-like oxidoreductase N-terminal" evidence="2">
    <location>
        <begin position="4"/>
        <end position="133"/>
    </location>
</feature>
<dbReference type="Gene3D" id="3.30.360.10">
    <property type="entry name" value="Dihydrodipicolinate Reductase, domain 2"/>
    <property type="match status" value="1"/>
</dbReference>
<accession>A0A1F6D3Q9</accession>
<dbReference type="GO" id="GO:0016491">
    <property type="term" value="F:oxidoreductase activity"/>
    <property type="evidence" value="ECO:0007669"/>
    <property type="project" value="UniProtKB-KW"/>
</dbReference>
<dbReference type="AlphaFoldDB" id="A0A1F6D3Q9"/>
<dbReference type="Gene3D" id="3.40.50.720">
    <property type="entry name" value="NAD(P)-binding Rossmann-like Domain"/>
    <property type="match status" value="1"/>
</dbReference>
<dbReference type="InterPro" id="IPR000683">
    <property type="entry name" value="Gfo/Idh/MocA-like_OxRdtase_N"/>
</dbReference>
<dbReference type="InterPro" id="IPR036291">
    <property type="entry name" value="NAD(P)-bd_dom_sf"/>
</dbReference>
<evidence type="ECO:0000256" key="1">
    <source>
        <dbReference type="ARBA" id="ARBA00023002"/>
    </source>
</evidence>
<sequence>MDRIRIGLVGCGGMGTRHLYGLRELRRTGLANAEIVAVCDPKQENAELAASEAERLFDRRPEVFASVSEMAERCKGLDAADVVTEPHLHHAVACAALERGLHVMVEKPMGLTVKACRRMIETAARHNRKLSVNENYRRDPVNRLIRQVIDKGLIGRPYQMIHHSAGGGDRVVITPWRHLKARGGITLDVGVHFADIILYYLGDAASVFGSAEVVREVRHRPANPNRPYEFHKRRLAGMEETVRPTAEDVSAATVRMASGAAVDWRLDMAAKRMGYFRRAVYGTKGAIDCPGERNGRPATLHPEDREKPLVGREILGMLPDFELDPVTSALFGKKAVEYPFSPDEADLKILALEYHEFAEAILNDRPPEVDGVAGLKAVALIYAILESSVAGTSLRLEDVEVGKVDAYQREIDEAIGI</sequence>
<feature type="domain" description="GFO/IDH/MocA-like oxidoreductase" evidence="3">
    <location>
        <begin position="143"/>
        <end position="287"/>
    </location>
</feature>
<protein>
    <recommendedName>
        <fullName evidence="6">Gfo/Idh/MocA-like oxidoreductase N-terminal domain-containing protein</fullName>
    </recommendedName>
</protein>
<dbReference type="SUPFAM" id="SSF51735">
    <property type="entry name" value="NAD(P)-binding Rossmann-fold domains"/>
    <property type="match status" value="1"/>
</dbReference>
<gene>
    <name evidence="4" type="ORF">A3F84_21170</name>
</gene>
<dbReference type="PANTHER" id="PTHR43818">
    <property type="entry name" value="BCDNA.GH03377"/>
    <property type="match status" value="1"/>
</dbReference>
<keyword evidence="1" id="KW-0560">Oxidoreductase</keyword>
<evidence type="ECO:0008006" key="6">
    <source>
        <dbReference type="Google" id="ProtNLM"/>
    </source>
</evidence>
<evidence type="ECO:0000259" key="2">
    <source>
        <dbReference type="Pfam" id="PF01408"/>
    </source>
</evidence>
<organism evidence="4 5">
    <name type="scientific">Handelsmanbacteria sp. (strain RIFCSPLOWO2_12_FULL_64_10)</name>
    <dbReference type="NCBI Taxonomy" id="1817868"/>
    <lineage>
        <taxon>Bacteria</taxon>
        <taxon>Candidatus Handelsmaniibacteriota</taxon>
    </lineage>
</organism>
<evidence type="ECO:0000259" key="3">
    <source>
        <dbReference type="Pfam" id="PF22725"/>
    </source>
</evidence>
<proteinExistence type="predicted"/>
<dbReference type="Pfam" id="PF01408">
    <property type="entry name" value="GFO_IDH_MocA"/>
    <property type="match status" value="1"/>
</dbReference>
<dbReference type="GO" id="GO:0000166">
    <property type="term" value="F:nucleotide binding"/>
    <property type="evidence" value="ECO:0007669"/>
    <property type="project" value="InterPro"/>
</dbReference>
<dbReference type="SUPFAM" id="SSF55347">
    <property type="entry name" value="Glyceraldehyde-3-phosphate dehydrogenase-like, C-terminal domain"/>
    <property type="match status" value="1"/>
</dbReference>
<reference evidence="4 5" key="1">
    <citation type="journal article" date="2016" name="Nat. Commun.">
        <title>Thousands of microbial genomes shed light on interconnected biogeochemical processes in an aquifer system.</title>
        <authorList>
            <person name="Anantharaman K."/>
            <person name="Brown C.T."/>
            <person name="Hug L.A."/>
            <person name="Sharon I."/>
            <person name="Castelle C.J."/>
            <person name="Probst A.J."/>
            <person name="Thomas B.C."/>
            <person name="Singh A."/>
            <person name="Wilkins M.J."/>
            <person name="Karaoz U."/>
            <person name="Brodie E.L."/>
            <person name="Williams K.H."/>
            <person name="Hubbard S.S."/>
            <person name="Banfield J.F."/>
        </authorList>
    </citation>
    <scope>NUCLEOTIDE SEQUENCE [LARGE SCALE GENOMIC DNA]</scope>
    <source>
        <strain evidence="5">RIFCSPLOWO2_12_FULL_64_10</strain>
    </source>
</reference>
<dbReference type="Pfam" id="PF22725">
    <property type="entry name" value="GFO_IDH_MocA_C3"/>
    <property type="match status" value="1"/>
</dbReference>
<dbReference type="Proteomes" id="UP000178606">
    <property type="component" value="Unassembled WGS sequence"/>
</dbReference>
<dbReference type="InterPro" id="IPR055170">
    <property type="entry name" value="GFO_IDH_MocA-like_dom"/>
</dbReference>